<feature type="domain" description="OmpR/PhoB-type" evidence="6">
    <location>
        <begin position="1"/>
        <end position="90"/>
    </location>
</feature>
<evidence type="ECO:0000256" key="3">
    <source>
        <dbReference type="ARBA" id="ARBA00023125"/>
    </source>
</evidence>
<dbReference type="InterPro" id="IPR001867">
    <property type="entry name" value="OmpR/PhoB-type_DNA-bd"/>
</dbReference>
<dbReference type="InterPro" id="IPR016032">
    <property type="entry name" value="Sig_transdc_resp-reg_C-effctor"/>
</dbReference>
<dbReference type="Pfam" id="PF03704">
    <property type="entry name" value="BTAD"/>
    <property type="match status" value="1"/>
</dbReference>
<evidence type="ECO:0000259" key="6">
    <source>
        <dbReference type="PROSITE" id="PS51755"/>
    </source>
</evidence>
<dbReference type="PANTHER" id="PTHR35807">
    <property type="entry name" value="TRANSCRIPTIONAL REGULATOR REDD-RELATED"/>
    <property type="match status" value="1"/>
</dbReference>
<dbReference type="CDD" id="cd15831">
    <property type="entry name" value="BTAD"/>
    <property type="match status" value="1"/>
</dbReference>
<dbReference type="InterPro" id="IPR051677">
    <property type="entry name" value="AfsR-DnrI-RedD_regulator"/>
</dbReference>
<name>A0ABN1D7I3_SACER</name>
<dbReference type="PROSITE" id="PS51755">
    <property type="entry name" value="OMPR_PHOB"/>
    <property type="match status" value="1"/>
</dbReference>
<evidence type="ECO:0000256" key="4">
    <source>
        <dbReference type="ARBA" id="ARBA00023163"/>
    </source>
</evidence>
<dbReference type="SUPFAM" id="SSF46894">
    <property type="entry name" value="C-terminal effector domain of the bipartite response regulators"/>
    <property type="match status" value="1"/>
</dbReference>
<feature type="DNA-binding region" description="OmpR/PhoB-type" evidence="5">
    <location>
        <begin position="1"/>
        <end position="90"/>
    </location>
</feature>
<organism evidence="7 8">
    <name type="scientific">Saccharopolyspora erythraea</name>
    <name type="common">Streptomyces erythraeus</name>
    <dbReference type="NCBI Taxonomy" id="1836"/>
    <lineage>
        <taxon>Bacteria</taxon>
        <taxon>Bacillati</taxon>
        <taxon>Actinomycetota</taxon>
        <taxon>Actinomycetes</taxon>
        <taxon>Pseudonocardiales</taxon>
        <taxon>Pseudonocardiaceae</taxon>
        <taxon>Saccharopolyspora</taxon>
    </lineage>
</organism>
<keyword evidence="4" id="KW-0804">Transcription</keyword>
<dbReference type="Gene3D" id="1.10.10.10">
    <property type="entry name" value="Winged helix-like DNA-binding domain superfamily/Winged helix DNA-binding domain"/>
    <property type="match status" value="1"/>
</dbReference>
<dbReference type="SMART" id="SM01043">
    <property type="entry name" value="BTAD"/>
    <property type="match status" value="1"/>
</dbReference>
<keyword evidence="2" id="KW-0805">Transcription regulation</keyword>
<comment type="caution">
    <text evidence="7">The sequence shown here is derived from an EMBL/GenBank/DDBJ whole genome shotgun (WGS) entry which is preliminary data.</text>
</comment>
<gene>
    <name evidence="7" type="ORF">GCM10009533_39490</name>
</gene>
<dbReference type="InterPro" id="IPR036388">
    <property type="entry name" value="WH-like_DNA-bd_sf"/>
</dbReference>
<dbReference type="SMART" id="SM00862">
    <property type="entry name" value="Trans_reg_C"/>
    <property type="match status" value="1"/>
</dbReference>
<dbReference type="Pfam" id="PF00486">
    <property type="entry name" value="Trans_reg_C"/>
    <property type="match status" value="1"/>
</dbReference>
<evidence type="ECO:0000313" key="7">
    <source>
        <dbReference type="EMBL" id="GAA0536366.1"/>
    </source>
</evidence>
<dbReference type="PANTHER" id="PTHR35807:SF1">
    <property type="entry name" value="TRANSCRIPTIONAL REGULATOR REDD"/>
    <property type="match status" value="1"/>
</dbReference>
<proteinExistence type="inferred from homology"/>
<accession>A0ABN1D7I3</accession>
<evidence type="ECO:0000256" key="5">
    <source>
        <dbReference type="PROSITE-ProRule" id="PRU01091"/>
    </source>
</evidence>
<reference evidence="7 8" key="1">
    <citation type="journal article" date="2019" name="Int. J. Syst. Evol. Microbiol.">
        <title>The Global Catalogue of Microorganisms (GCM) 10K type strain sequencing project: providing services to taxonomists for standard genome sequencing and annotation.</title>
        <authorList>
            <consortium name="The Broad Institute Genomics Platform"/>
            <consortium name="The Broad Institute Genome Sequencing Center for Infectious Disease"/>
            <person name="Wu L."/>
            <person name="Ma J."/>
        </authorList>
    </citation>
    <scope>NUCLEOTIDE SEQUENCE [LARGE SCALE GENOMIC DNA]</scope>
    <source>
        <strain evidence="7 8">JCM 10303</strain>
    </source>
</reference>
<sequence>MLGPLRVVDRGGDVPVNSRHVELVLASLLFRANQVVSVDQLVTEIWGDDPPRRAVDGIYVYVSQLRKFLGRFGQESSPITTRSPGYVLHVGPGALDVHAFQRLMDKGRVCMRMQRYEEASTSFQSALSLWRGPVLGEMRGGPIISRYSTWLEEARLECLEAVVSTGIALGRHQELVGLLRMLIAEHPLHEEFYRQLMITLYQRGRRADALRVYNDARETLNRELGLEPNRGLQELQRSILVGDGELAS</sequence>
<dbReference type="Proteomes" id="UP001500729">
    <property type="component" value="Unassembled WGS sequence"/>
</dbReference>
<dbReference type="EMBL" id="BAAAGS010000026">
    <property type="protein sequence ID" value="GAA0536366.1"/>
    <property type="molecule type" value="Genomic_DNA"/>
</dbReference>
<evidence type="ECO:0000256" key="2">
    <source>
        <dbReference type="ARBA" id="ARBA00023015"/>
    </source>
</evidence>
<dbReference type="SUPFAM" id="SSF48452">
    <property type="entry name" value="TPR-like"/>
    <property type="match status" value="1"/>
</dbReference>
<keyword evidence="8" id="KW-1185">Reference proteome</keyword>
<comment type="similarity">
    <text evidence="1">Belongs to the AfsR/DnrI/RedD regulatory family.</text>
</comment>
<dbReference type="InterPro" id="IPR005158">
    <property type="entry name" value="BTAD"/>
</dbReference>
<dbReference type="Gene3D" id="1.25.40.10">
    <property type="entry name" value="Tetratricopeptide repeat domain"/>
    <property type="match status" value="1"/>
</dbReference>
<keyword evidence="3 5" id="KW-0238">DNA-binding</keyword>
<evidence type="ECO:0000313" key="8">
    <source>
        <dbReference type="Proteomes" id="UP001500729"/>
    </source>
</evidence>
<dbReference type="InterPro" id="IPR011990">
    <property type="entry name" value="TPR-like_helical_dom_sf"/>
</dbReference>
<evidence type="ECO:0000256" key="1">
    <source>
        <dbReference type="ARBA" id="ARBA00005820"/>
    </source>
</evidence>
<protein>
    <recommendedName>
        <fullName evidence="6">OmpR/PhoB-type domain-containing protein</fullName>
    </recommendedName>
</protein>